<gene>
    <name evidence="3" type="ORF">LX77_00022</name>
</gene>
<dbReference type="GO" id="GO:0071949">
    <property type="term" value="F:FAD binding"/>
    <property type="evidence" value="ECO:0007669"/>
    <property type="project" value="TreeGrafter"/>
</dbReference>
<dbReference type="InterPro" id="IPR015659">
    <property type="entry name" value="Proline_oxidase"/>
</dbReference>
<keyword evidence="1" id="KW-0560">Oxidoreductase</keyword>
<sequence length="401" mass="46259">MNKYLCNYFSTMTIPKIFENTEVAFSLKSDSELERAYWLFKMISCQPLVRIGTAATNFALNANLPVEGLIRSTVFDHFCGGVNEQDCLPVIDSMYAKNVSSVLDFSVEGKEMESFFDAAMEKTLKIINFADEKKSMPIAVFKPTGFGRFHLYQKKSEGEAFTEKEQEEWNRVVARYDSVCKLAKEKDVEILIDGEESWMQDAADELCEAMMRKYNTGIPIVYNTLQLYRWDRLDYLKQLHERAKKDGFTIGVKIVRGAYMEKERERADEKGYESPICANKAATDLNFDETLEYILRNLQTISLFIGTHNEQSSYLAMQMMADLNIEKNDNRVWFGQLYGMSDHISFNLADHGYNVAKYVPFGPVKDVMPYLIRRAEENTSVAGQTSRELMLLKAERQRRKI</sequence>
<name>A0A327SEH4_9FLAO</name>
<keyword evidence="4" id="KW-1185">Reference proteome</keyword>
<dbReference type="AlphaFoldDB" id="A0A327SEH4"/>
<dbReference type="PANTHER" id="PTHR13914:SF0">
    <property type="entry name" value="PROLINE DEHYDROGENASE 1, MITOCHONDRIAL"/>
    <property type="match status" value="1"/>
</dbReference>
<accession>A0A327SEH4</accession>
<dbReference type="InterPro" id="IPR029041">
    <property type="entry name" value="FAD-linked_oxidoreductase-like"/>
</dbReference>
<proteinExistence type="predicted"/>
<evidence type="ECO:0000259" key="2">
    <source>
        <dbReference type="Pfam" id="PF01619"/>
    </source>
</evidence>
<feature type="domain" description="Proline dehydrogenase" evidence="2">
    <location>
        <begin position="90"/>
        <end position="387"/>
    </location>
</feature>
<dbReference type="Proteomes" id="UP000248987">
    <property type="component" value="Unassembled WGS sequence"/>
</dbReference>
<evidence type="ECO:0000313" key="4">
    <source>
        <dbReference type="Proteomes" id="UP000248987"/>
    </source>
</evidence>
<organism evidence="3 4">
    <name type="scientific">Gelidibacter algens</name>
    <dbReference type="NCBI Taxonomy" id="49280"/>
    <lineage>
        <taxon>Bacteria</taxon>
        <taxon>Pseudomonadati</taxon>
        <taxon>Bacteroidota</taxon>
        <taxon>Flavobacteriia</taxon>
        <taxon>Flavobacteriales</taxon>
        <taxon>Flavobacteriaceae</taxon>
        <taxon>Gelidibacter</taxon>
    </lineage>
</organism>
<evidence type="ECO:0000313" key="3">
    <source>
        <dbReference type="EMBL" id="RAJ27450.1"/>
    </source>
</evidence>
<evidence type="ECO:0000256" key="1">
    <source>
        <dbReference type="ARBA" id="ARBA00023002"/>
    </source>
</evidence>
<protein>
    <submittedName>
        <fullName evidence="3">L-proline dehydrogenase</fullName>
    </submittedName>
</protein>
<dbReference type="InterPro" id="IPR002872">
    <property type="entry name" value="Proline_DH_dom"/>
</dbReference>
<dbReference type="Pfam" id="PF01619">
    <property type="entry name" value="Pro_dh"/>
    <property type="match status" value="1"/>
</dbReference>
<dbReference type="Gene3D" id="3.20.20.220">
    <property type="match status" value="1"/>
</dbReference>
<dbReference type="SUPFAM" id="SSF51730">
    <property type="entry name" value="FAD-linked oxidoreductase"/>
    <property type="match status" value="1"/>
</dbReference>
<dbReference type="GO" id="GO:0010133">
    <property type="term" value="P:L-proline catabolic process to L-glutamate"/>
    <property type="evidence" value="ECO:0007669"/>
    <property type="project" value="TreeGrafter"/>
</dbReference>
<comment type="caution">
    <text evidence="3">The sequence shown here is derived from an EMBL/GenBank/DDBJ whole genome shotgun (WGS) entry which is preliminary data.</text>
</comment>
<dbReference type="GO" id="GO:0004657">
    <property type="term" value="F:proline dehydrogenase activity"/>
    <property type="evidence" value="ECO:0007669"/>
    <property type="project" value="InterPro"/>
</dbReference>
<reference evidence="3 4" key="1">
    <citation type="submission" date="2018-06" db="EMBL/GenBank/DDBJ databases">
        <title>Genomic Encyclopedia of Archaeal and Bacterial Type Strains, Phase II (KMG-II): from individual species to whole genera.</title>
        <authorList>
            <person name="Goeker M."/>
        </authorList>
    </citation>
    <scope>NUCLEOTIDE SEQUENCE [LARGE SCALE GENOMIC DNA]</scope>
    <source>
        <strain evidence="3 4">DSM 12408</strain>
    </source>
</reference>
<dbReference type="PANTHER" id="PTHR13914">
    <property type="entry name" value="PROLINE OXIDASE"/>
    <property type="match status" value="1"/>
</dbReference>
<dbReference type="EMBL" id="QLLQ01000001">
    <property type="protein sequence ID" value="RAJ27450.1"/>
    <property type="molecule type" value="Genomic_DNA"/>
</dbReference>